<sequence length="98" mass="11689">VVDFALRRRFAWYTIEPRFFGEGEGKELFDKIARLFEKHASDSELNLQPGGSYFIADNREELNAKIEYELMPLMKEYWITTAYLERVYSLFYSTQVTQ</sequence>
<dbReference type="Proteomes" id="UP001221924">
    <property type="component" value="Unassembled WGS sequence"/>
</dbReference>
<feature type="non-terminal residue" evidence="1">
    <location>
        <position position="1"/>
    </location>
</feature>
<name>A0AAW6MAP7_9BACE</name>
<protein>
    <submittedName>
        <fullName evidence="1">Uncharacterized protein</fullName>
    </submittedName>
</protein>
<reference evidence="1" key="1">
    <citation type="submission" date="2023-03" db="EMBL/GenBank/DDBJ databases">
        <title>DFI Biobank Strains.</title>
        <authorList>
            <person name="Mostad J."/>
            <person name="Paddock L."/>
            <person name="Medina S."/>
            <person name="Waligurski E."/>
            <person name="Barat B."/>
            <person name="Smith R."/>
            <person name="Burgo V."/>
            <person name="Metcalfe C."/>
            <person name="Woodson C."/>
            <person name="Sundararajan A."/>
            <person name="Ramaswamy R."/>
            <person name="Lin H."/>
            <person name="Pamer E.G."/>
        </authorList>
    </citation>
    <scope>NUCLEOTIDE SEQUENCE</scope>
    <source>
        <strain evidence="1">DFI.9.5</strain>
    </source>
</reference>
<organism evidence="1 2">
    <name type="scientific">Bacteroides cellulosilyticus</name>
    <dbReference type="NCBI Taxonomy" id="246787"/>
    <lineage>
        <taxon>Bacteria</taxon>
        <taxon>Pseudomonadati</taxon>
        <taxon>Bacteroidota</taxon>
        <taxon>Bacteroidia</taxon>
        <taxon>Bacteroidales</taxon>
        <taxon>Bacteroidaceae</taxon>
        <taxon>Bacteroides</taxon>
    </lineage>
</organism>
<dbReference type="AlphaFoldDB" id="A0AAW6MAP7"/>
<gene>
    <name evidence="1" type="ORF">PZH42_28625</name>
</gene>
<proteinExistence type="predicted"/>
<dbReference type="EMBL" id="JARFID010000546">
    <property type="protein sequence ID" value="MDE8697990.1"/>
    <property type="molecule type" value="Genomic_DNA"/>
</dbReference>
<evidence type="ECO:0000313" key="1">
    <source>
        <dbReference type="EMBL" id="MDE8697990.1"/>
    </source>
</evidence>
<comment type="caution">
    <text evidence="1">The sequence shown here is derived from an EMBL/GenBank/DDBJ whole genome shotgun (WGS) entry which is preliminary data.</text>
</comment>
<evidence type="ECO:0000313" key="2">
    <source>
        <dbReference type="Proteomes" id="UP001221924"/>
    </source>
</evidence>
<accession>A0AAW6MAP7</accession>